<feature type="region of interest" description="Disordered" evidence="6">
    <location>
        <begin position="1"/>
        <end position="28"/>
    </location>
</feature>
<evidence type="ECO:0000256" key="4">
    <source>
        <dbReference type="ARBA" id="ARBA00023172"/>
    </source>
</evidence>
<proteinExistence type="inferred from homology"/>
<evidence type="ECO:0000259" key="7">
    <source>
        <dbReference type="PROSITE" id="PS51898"/>
    </source>
</evidence>
<evidence type="ECO:0000313" key="10">
    <source>
        <dbReference type="Proteomes" id="UP000518288"/>
    </source>
</evidence>
<dbReference type="PROSITE" id="PS51898">
    <property type="entry name" value="TYR_RECOMBINASE"/>
    <property type="match status" value="1"/>
</dbReference>
<dbReference type="SUPFAM" id="SSF56349">
    <property type="entry name" value="DNA breaking-rejoining enzymes"/>
    <property type="match status" value="1"/>
</dbReference>
<keyword evidence="10" id="KW-1185">Reference proteome</keyword>
<dbReference type="Pfam" id="PF00589">
    <property type="entry name" value="Phage_integrase"/>
    <property type="match status" value="1"/>
</dbReference>
<dbReference type="GO" id="GO:0015074">
    <property type="term" value="P:DNA integration"/>
    <property type="evidence" value="ECO:0007669"/>
    <property type="project" value="UniProtKB-KW"/>
</dbReference>
<keyword evidence="4" id="KW-0233">DNA recombination</keyword>
<dbReference type="Pfam" id="PF22022">
    <property type="entry name" value="Phage_int_M"/>
    <property type="match status" value="1"/>
</dbReference>
<feature type="compositionally biased region" description="Basic and acidic residues" evidence="6">
    <location>
        <begin position="10"/>
        <end position="24"/>
    </location>
</feature>
<evidence type="ECO:0000256" key="2">
    <source>
        <dbReference type="ARBA" id="ARBA00022908"/>
    </source>
</evidence>
<dbReference type="Gene3D" id="3.30.160.390">
    <property type="entry name" value="Integrase, DNA-binding domain"/>
    <property type="match status" value="1"/>
</dbReference>
<dbReference type="CDD" id="cd00801">
    <property type="entry name" value="INT_P4_C"/>
    <property type="match status" value="1"/>
</dbReference>
<reference evidence="9 10" key="1">
    <citation type="submission" date="2020-07" db="EMBL/GenBank/DDBJ databases">
        <title>Genomic Encyclopedia of Archaeal and Bacterial Type Strains, Phase II (KMG-II): from individual species to whole genera.</title>
        <authorList>
            <person name="Goeker M."/>
        </authorList>
    </citation>
    <scope>NUCLEOTIDE SEQUENCE [LARGE SCALE GENOMIC DNA]</scope>
    <source>
        <strain evidence="9 10">DSM 21226</strain>
    </source>
</reference>
<evidence type="ECO:0000256" key="1">
    <source>
        <dbReference type="ARBA" id="ARBA00008857"/>
    </source>
</evidence>
<evidence type="ECO:0000256" key="3">
    <source>
        <dbReference type="ARBA" id="ARBA00023125"/>
    </source>
</evidence>
<keyword evidence="3 5" id="KW-0238">DNA-binding</keyword>
<dbReference type="PANTHER" id="PTHR30629">
    <property type="entry name" value="PROPHAGE INTEGRASE"/>
    <property type="match status" value="1"/>
</dbReference>
<accession>A0A7Y9QXR9</accession>
<feature type="domain" description="Core-binding (CB)" evidence="8">
    <location>
        <begin position="113"/>
        <end position="195"/>
    </location>
</feature>
<sequence length="429" mass="47781">MPENILSDQAIKKAKPEAKPRKLSDGGGLLLEVRPEGGKWWRLRYRFAGKEKMLSLGVYPAVALADARKRRDEARALLAAGIDPSAARKDSKAEQARQQHIESLAAQGKPLPGTFEHVACDWLEKKHEPEVSPRYSARSRKQLEADVFPHIGRMPVREITAPVLLELLRKVEARGATDTAHRVKQTCSLVFRYAITTGDADRDPVPDLRGALATHTKRHFPAITEPVRVGELLRAFDAYTGQPGTRVALKLAALVFQRPGNLIAMRWEDLDLDAAVWTIPSEDMKRTKGQKINGAAHIVPLARQAVELLRELQPITGHGVHCFPGLGNKRHQPISNVTLNAAMRRLGFSGDEMTAHGFRALARTVIVENLPGVDSEWIEAQLAHSKRGPLGSAYDRAQYLRQRRQMMQTWADYLDRLRDGAQVIPLKVA</sequence>
<dbReference type="InterPro" id="IPR013762">
    <property type="entry name" value="Integrase-like_cat_sf"/>
</dbReference>
<name>A0A7Y9QXR9_9BURK</name>
<dbReference type="Pfam" id="PF13356">
    <property type="entry name" value="Arm-DNA-bind_3"/>
    <property type="match status" value="1"/>
</dbReference>
<dbReference type="InterPro" id="IPR044068">
    <property type="entry name" value="CB"/>
</dbReference>
<organism evidence="9 10">
    <name type="scientific">Sphaerotilus montanus</name>
    <dbReference type="NCBI Taxonomy" id="522889"/>
    <lineage>
        <taxon>Bacteria</taxon>
        <taxon>Pseudomonadati</taxon>
        <taxon>Pseudomonadota</taxon>
        <taxon>Betaproteobacteria</taxon>
        <taxon>Burkholderiales</taxon>
        <taxon>Sphaerotilaceae</taxon>
        <taxon>Sphaerotilus</taxon>
    </lineage>
</organism>
<comment type="caution">
    <text evidence="9">The sequence shown here is derived from an EMBL/GenBank/DDBJ whole genome shotgun (WGS) entry which is preliminary data.</text>
</comment>
<evidence type="ECO:0000256" key="5">
    <source>
        <dbReference type="PROSITE-ProRule" id="PRU01248"/>
    </source>
</evidence>
<dbReference type="InterPro" id="IPR053876">
    <property type="entry name" value="Phage_int_M"/>
</dbReference>
<dbReference type="GO" id="GO:0006310">
    <property type="term" value="P:DNA recombination"/>
    <property type="evidence" value="ECO:0007669"/>
    <property type="project" value="UniProtKB-KW"/>
</dbReference>
<keyword evidence="2" id="KW-0229">DNA integration</keyword>
<evidence type="ECO:0000259" key="8">
    <source>
        <dbReference type="PROSITE" id="PS51900"/>
    </source>
</evidence>
<evidence type="ECO:0000256" key="6">
    <source>
        <dbReference type="SAM" id="MobiDB-lite"/>
    </source>
</evidence>
<dbReference type="PANTHER" id="PTHR30629:SF2">
    <property type="entry name" value="PROPHAGE INTEGRASE INTS-RELATED"/>
    <property type="match status" value="1"/>
</dbReference>
<dbReference type="InterPro" id="IPR050808">
    <property type="entry name" value="Phage_Integrase"/>
</dbReference>
<dbReference type="InterPro" id="IPR025166">
    <property type="entry name" value="Integrase_DNA_bind_dom"/>
</dbReference>
<dbReference type="EMBL" id="JACCFH010000001">
    <property type="protein sequence ID" value="NYG33423.1"/>
    <property type="molecule type" value="Genomic_DNA"/>
</dbReference>
<dbReference type="InterPro" id="IPR038488">
    <property type="entry name" value="Integrase_DNA-bd_sf"/>
</dbReference>
<dbReference type="AlphaFoldDB" id="A0A7Y9QXR9"/>
<dbReference type="PROSITE" id="PS51900">
    <property type="entry name" value="CB"/>
    <property type="match status" value="1"/>
</dbReference>
<dbReference type="GO" id="GO:0003677">
    <property type="term" value="F:DNA binding"/>
    <property type="evidence" value="ECO:0007669"/>
    <property type="project" value="UniProtKB-UniRule"/>
</dbReference>
<dbReference type="Gene3D" id="1.10.150.130">
    <property type="match status" value="1"/>
</dbReference>
<dbReference type="InterPro" id="IPR010998">
    <property type="entry name" value="Integrase_recombinase_N"/>
</dbReference>
<dbReference type="InterPro" id="IPR002104">
    <property type="entry name" value="Integrase_catalytic"/>
</dbReference>
<comment type="similarity">
    <text evidence="1">Belongs to the 'phage' integrase family.</text>
</comment>
<dbReference type="Proteomes" id="UP000518288">
    <property type="component" value="Unassembled WGS sequence"/>
</dbReference>
<protein>
    <submittedName>
        <fullName evidence="9">Integrase</fullName>
    </submittedName>
</protein>
<evidence type="ECO:0000313" key="9">
    <source>
        <dbReference type="EMBL" id="NYG33423.1"/>
    </source>
</evidence>
<dbReference type="InterPro" id="IPR011010">
    <property type="entry name" value="DNA_brk_join_enz"/>
</dbReference>
<feature type="domain" description="Tyr recombinase" evidence="7">
    <location>
        <begin position="218"/>
        <end position="407"/>
    </location>
</feature>
<gene>
    <name evidence="9" type="ORF">BDD16_002409</name>
</gene>
<dbReference type="Gene3D" id="1.10.443.10">
    <property type="entry name" value="Intergrase catalytic core"/>
    <property type="match status" value="1"/>
</dbReference>
<dbReference type="RefSeq" id="WP_179634190.1">
    <property type="nucleotide sequence ID" value="NZ_JACCFH010000001.1"/>
</dbReference>